<feature type="transmembrane region" description="Helical" evidence="6">
    <location>
        <begin position="69"/>
        <end position="87"/>
    </location>
</feature>
<dbReference type="KEGG" id="ani:ANIA_05890"/>
<accession>C8UZW2</accession>
<evidence type="ECO:0000256" key="1">
    <source>
        <dbReference type="ARBA" id="ARBA00004141"/>
    </source>
</evidence>
<feature type="transmembrane region" description="Helical" evidence="6">
    <location>
        <begin position="359"/>
        <end position="382"/>
    </location>
</feature>
<dbReference type="RefSeq" id="XP_663494.1">
    <property type="nucleotide sequence ID" value="XM_658402.2"/>
</dbReference>
<dbReference type="Proteomes" id="UP000000560">
    <property type="component" value="Chromosome I"/>
</dbReference>
<feature type="transmembrane region" description="Helical" evidence="6">
    <location>
        <begin position="436"/>
        <end position="456"/>
    </location>
</feature>
<dbReference type="InParanoid" id="Q5B0P0"/>
<feature type="transmembrane region" description="Helical" evidence="6">
    <location>
        <begin position="332"/>
        <end position="353"/>
    </location>
</feature>
<protein>
    <submittedName>
        <fullName evidence="8">Proline transporter, putative (Eurofung)</fullName>
    </submittedName>
</protein>
<keyword evidence="4 6" id="KW-0472">Membrane</keyword>
<reference evidence="9" key="1">
    <citation type="journal article" date="2005" name="Nature">
        <title>Sequencing of Aspergillus nidulans and comparative analysis with A. fumigatus and A. oryzae.</title>
        <authorList>
            <person name="Galagan J.E."/>
            <person name="Calvo S.E."/>
            <person name="Cuomo C."/>
            <person name="Ma L.J."/>
            <person name="Wortman J.R."/>
            <person name="Batzoglou S."/>
            <person name="Lee S.I."/>
            <person name="Basturkmen M."/>
            <person name="Spevak C.C."/>
            <person name="Clutterbuck J."/>
            <person name="Kapitonov V."/>
            <person name="Jurka J."/>
            <person name="Scazzocchio C."/>
            <person name="Farman M."/>
            <person name="Butler J."/>
            <person name="Purcell S."/>
            <person name="Harris S."/>
            <person name="Braus G.H."/>
            <person name="Draht O."/>
            <person name="Busch S."/>
            <person name="D'Enfert C."/>
            <person name="Bouchier C."/>
            <person name="Goldman G.H."/>
            <person name="Bell-Pedersen D."/>
            <person name="Griffiths-Jones S."/>
            <person name="Doonan J.H."/>
            <person name="Yu J."/>
            <person name="Vienken K."/>
            <person name="Pain A."/>
            <person name="Freitag M."/>
            <person name="Selker E.U."/>
            <person name="Archer D.B."/>
            <person name="Penalva M.A."/>
            <person name="Oakley B.R."/>
            <person name="Momany M."/>
            <person name="Tanaka T."/>
            <person name="Kumagai T."/>
            <person name="Asai K."/>
            <person name="Machida M."/>
            <person name="Nierman W.C."/>
            <person name="Denning D.W."/>
            <person name="Caddick M."/>
            <person name="Hynes M."/>
            <person name="Paoletti M."/>
            <person name="Fischer R."/>
            <person name="Miller B."/>
            <person name="Dyer P."/>
            <person name="Sachs M.S."/>
            <person name="Osmani S.A."/>
            <person name="Birren B.W."/>
        </authorList>
    </citation>
    <scope>NUCLEOTIDE SEQUENCE [LARGE SCALE GENOMIC DNA]</scope>
    <source>
        <strain evidence="9">FGSC A4 / ATCC 38163 / CBS 112.46 / NRRL 194 / M139</strain>
    </source>
</reference>
<evidence type="ECO:0000256" key="2">
    <source>
        <dbReference type="ARBA" id="ARBA00022692"/>
    </source>
</evidence>
<evidence type="ECO:0000256" key="5">
    <source>
        <dbReference type="SAM" id="MobiDB-lite"/>
    </source>
</evidence>
<feature type="transmembrane region" description="Helical" evidence="6">
    <location>
        <begin position="107"/>
        <end position="124"/>
    </location>
</feature>
<organism evidence="8 9">
    <name type="scientific">Emericella nidulans (strain FGSC A4 / ATCC 38163 / CBS 112.46 / NRRL 194 / M139)</name>
    <name type="common">Aspergillus nidulans</name>
    <dbReference type="NCBI Taxonomy" id="227321"/>
    <lineage>
        <taxon>Eukaryota</taxon>
        <taxon>Fungi</taxon>
        <taxon>Dikarya</taxon>
        <taxon>Ascomycota</taxon>
        <taxon>Pezizomycotina</taxon>
        <taxon>Eurotiomycetes</taxon>
        <taxon>Eurotiomycetidae</taxon>
        <taxon>Eurotiales</taxon>
        <taxon>Aspergillaceae</taxon>
        <taxon>Aspergillus</taxon>
        <taxon>Aspergillus subgen. Nidulantes</taxon>
    </lineage>
</organism>
<feature type="transmembrane region" description="Helical" evidence="6">
    <location>
        <begin position="402"/>
        <end position="424"/>
    </location>
</feature>
<evidence type="ECO:0000256" key="6">
    <source>
        <dbReference type="SAM" id="Phobius"/>
    </source>
</evidence>
<dbReference type="InterPro" id="IPR050524">
    <property type="entry name" value="APC_YAT"/>
</dbReference>
<dbReference type="OMA" id="SRTLCAM"/>
<dbReference type="VEuPathDB" id="FungiDB:AN5890"/>
<dbReference type="EMBL" id="BN001301">
    <property type="protein sequence ID" value="CBF70628.1"/>
    <property type="molecule type" value="Genomic_DNA"/>
</dbReference>
<keyword evidence="2 6" id="KW-0812">Transmembrane</keyword>
<reference evidence="9" key="2">
    <citation type="journal article" date="2009" name="Fungal Genet. Biol.">
        <title>The 2008 update of the Aspergillus nidulans genome annotation: a community effort.</title>
        <authorList>
            <person name="Wortman J.R."/>
            <person name="Gilsenan J.M."/>
            <person name="Joardar V."/>
            <person name="Deegan J."/>
            <person name="Clutterbuck J."/>
            <person name="Andersen M.R."/>
            <person name="Archer D."/>
            <person name="Bencina M."/>
            <person name="Braus G."/>
            <person name="Coutinho P."/>
            <person name="von Dohren H."/>
            <person name="Doonan J."/>
            <person name="Driessen A.J."/>
            <person name="Durek P."/>
            <person name="Espeso E."/>
            <person name="Fekete E."/>
            <person name="Flipphi M."/>
            <person name="Estrada C.G."/>
            <person name="Geysens S."/>
            <person name="Goldman G."/>
            <person name="de Groot P.W."/>
            <person name="Hansen K."/>
            <person name="Harris S.D."/>
            <person name="Heinekamp T."/>
            <person name="Helmstaedt K."/>
            <person name="Henrissat B."/>
            <person name="Hofmann G."/>
            <person name="Homan T."/>
            <person name="Horio T."/>
            <person name="Horiuchi H."/>
            <person name="James S."/>
            <person name="Jones M."/>
            <person name="Karaffa L."/>
            <person name="Karanyi Z."/>
            <person name="Kato M."/>
            <person name="Keller N."/>
            <person name="Kelly D.E."/>
            <person name="Kiel J.A."/>
            <person name="Kim J.M."/>
            <person name="van der Klei I.J."/>
            <person name="Klis F.M."/>
            <person name="Kovalchuk A."/>
            <person name="Krasevec N."/>
            <person name="Kubicek C.P."/>
            <person name="Liu B."/>
            <person name="Maccabe A."/>
            <person name="Meyer V."/>
            <person name="Mirabito P."/>
            <person name="Miskei M."/>
            <person name="Mos M."/>
            <person name="Mullins J."/>
            <person name="Nelson D.R."/>
            <person name="Nielsen J."/>
            <person name="Oakley B.R."/>
            <person name="Osmani S.A."/>
            <person name="Pakula T."/>
            <person name="Paszewski A."/>
            <person name="Paulsen I."/>
            <person name="Pilsyk S."/>
            <person name="Pocsi I."/>
            <person name="Punt P.J."/>
            <person name="Ram A.F."/>
            <person name="Ren Q."/>
            <person name="Robellet X."/>
            <person name="Robson G."/>
            <person name="Seiboth B."/>
            <person name="van Solingen P."/>
            <person name="Specht T."/>
            <person name="Sun J."/>
            <person name="Taheri-Talesh N."/>
            <person name="Takeshita N."/>
            <person name="Ussery D."/>
            <person name="vanKuyk P.A."/>
            <person name="Visser H."/>
            <person name="van de Vondervoort P.J."/>
            <person name="de Vries R.P."/>
            <person name="Walton J."/>
            <person name="Xiang X."/>
            <person name="Xiong Y."/>
            <person name="Zeng A.P."/>
            <person name="Brandt B.W."/>
            <person name="Cornell M.J."/>
            <person name="van den Hondel C.A."/>
            <person name="Visser J."/>
            <person name="Oliver S.G."/>
            <person name="Turner G."/>
        </authorList>
    </citation>
    <scope>GENOME REANNOTATION</scope>
    <source>
        <strain evidence="9">FGSC A4 / ATCC 38163 / CBS 112.46 / NRRL 194 / M139</strain>
    </source>
</reference>
<dbReference type="PANTHER" id="PTHR43341">
    <property type="entry name" value="AMINO ACID PERMEASE"/>
    <property type="match status" value="1"/>
</dbReference>
<dbReference type="GO" id="GO:0015171">
    <property type="term" value="F:amino acid transmembrane transporter activity"/>
    <property type="evidence" value="ECO:0000318"/>
    <property type="project" value="GO_Central"/>
</dbReference>
<dbReference type="eggNOG" id="KOG1286">
    <property type="taxonomic scope" value="Eukaryota"/>
</dbReference>
<feature type="transmembrane region" description="Helical" evidence="6">
    <location>
        <begin position="28"/>
        <end position="48"/>
    </location>
</feature>
<accession>Q5B0P0</accession>
<name>Q5B0P0_EMENI</name>
<proteinExistence type="predicted"/>
<keyword evidence="3 6" id="KW-1133">Transmembrane helix</keyword>
<dbReference type="GeneID" id="2870770"/>
<dbReference type="InterPro" id="IPR004841">
    <property type="entry name" value="AA-permease/SLC12A_dom"/>
</dbReference>
<dbReference type="Gene3D" id="1.20.1740.10">
    <property type="entry name" value="Amino acid/polyamine transporter I"/>
    <property type="match status" value="1"/>
</dbReference>
<evidence type="ECO:0000256" key="3">
    <source>
        <dbReference type="ARBA" id="ARBA00022989"/>
    </source>
</evidence>
<dbReference type="PIRSF" id="PIRSF006060">
    <property type="entry name" value="AA_transporter"/>
    <property type="match status" value="1"/>
</dbReference>
<feature type="transmembrane region" description="Helical" evidence="6">
    <location>
        <begin position="234"/>
        <end position="253"/>
    </location>
</feature>
<gene>
    <name evidence="8" type="ORF">ANIA_05890</name>
</gene>
<dbReference type="HOGENOM" id="CLU_007946_12_1_1"/>
<keyword evidence="9" id="KW-1185">Reference proteome</keyword>
<comment type="subcellular location">
    <subcellularLocation>
        <location evidence="1">Membrane</location>
        <topology evidence="1">Multi-pass membrane protein</topology>
    </subcellularLocation>
</comment>
<evidence type="ECO:0000313" key="8">
    <source>
        <dbReference type="EMBL" id="CBF70628.1"/>
    </source>
</evidence>
<dbReference type="OrthoDB" id="4448636at2759"/>
<dbReference type="AlphaFoldDB" id="Q5B0P0"/>
<feature type="domain" description="Amino acid permease/ SLC12A" evidence="7">
    <location>
        <begin position="2"/>
        <end position="456"/>
    </location>
</feature>
<sequence length="512" mass="56454">MTVGPTLGTGLFVGTGQALAAGGPASLIITYVFISAMTYCVTTAVAEISTHSITRNGAMLAHNYHYTSNHVGFAIAYLRWIGLSLLVPFEVTAGMVHLGLWEPSASLALRMGGMMSVIFFFNMLPEKFFRRSQTFFTGIKFLATIGLATISFYLAIRASQPGAVVGGFEYWANPGPFAEFLLLGDLGRFLGFLFCILCSTISFVFLPELTVQVAEDHDSEPGNSIFRRTRNSNLIMFILYMLSTLTTTLMAPYDDLRLNNSFIGAGLSPYMVGLVDSKIRLVPAVGGGLIFLSSVASGRSFLNLASRMLSTMAETGHAPALFMIRNRWNVPYMSVAISAGFTWLCFLCMVISSSEVYNYLMFFITTIGYVSWVCSLVAYLRFRRVVKKSEIMPLHRSFIQPFGTYFALGGTVLLIMLNLSQIMVAPRHGLNPLNGIPAHIALNMFGLLYGGHRLVVAVRKKATRLEPHVVEYRGDEDEDQPQDQVIEMEETQGRRPEDELSTTPTHAVNSRG</sequence>
<evidence type="ECO:0000313" key="9">
    <source>
        <dbReference type="Proteomes" id="UP000000560"/>
    </source>
</evidence>
<feature type="region of interest" description="Disordered" evidence="5">
    <location>
        <begin position="471"/>
        <end position="512"/>
    </location>
</feature>
<feature type="transmembrane region" description="Helical" evidence="6">
    <location>
        <begin position="186"/>
        <end position="206"/>
    </location>
</feature>
<feature type="transmembrane region" description="Helical" evidence="6">
    <location>
        <begin position="281"/>
        <end position="302"/>
    </location>
</feature>
<feature type="compositionally biased region" description="Polar residues" evidence="5">
    <location>
        <begin position="501"/>
        <end position="512"/>
    </location>
</feature>
<feature type="compositionally biased region" description="Acidic residues" evidence="5">
    <location>
        <begin position="474"/>
        <end position="490"/>
    </location>
</feature>
<evidence type="ECO:0000256" key="4">
    <source>
        <dbReference type="ARBA" id="ARBA00023136"/>
    </source>
</evidence>
<dbReference type="FunFam" id="1.20.1740.10:FF:000087">
    <property type="entry name" value="Proline permease, putative"/>
    <property type="match status" value="1"/>
</dbReference>
<dbReference type="GO" id="GO:0016020">
    <property type="term" value="C:membrane"/>
    <property type="evidence" value="ECO:0000318"/>
    <property type="project" value="GO_Central"/>
</dbReference>
<dbReference type="GO" id="GO:0003333">
    <property type="term" value="P:amino acid transmembrane transport"/>
    <property type="evidence" value="ECO:0000318"/>
    <property type="project" value="GO_Central"/>
</dbReference>
<dbReference type="PANTHER" id="PTHR43341:SF34">
    <property type="entry name" value="TRANSPORTER, PUTATIVE (EUROFUNG)-RELATED"/>
    <property type="match status" value="1"/>
</dbReference>
<evidence type="ECO:0000259" key="7">
    <source>
        <dbReference type="Pfam" id="PF00324"/>
    </source>
</evidence>
<dbReference type="STRING" id="227321.Q5B0P0"/>
<feature type="transmembrane region" description="Helical" evidence="6">
    <location>
        <begin position="136"/>
        <end position="156"/>
    </location>
</feature>
<dbReference type="Pfam" id="PF00324">
    <property type="entry name" value="AA_permease"/>
    <property type="match status" value="1"/>
</dbReference>